<organism evidence="1 2">
    <name type="scientific">Neophaeococcomyces mojaviensis</name>
    <dbReference type="NCBI Taxonomy" id="3383035"/>
    <lineage>
        <taxon>Eukaryota</taxon>
        <taxon>Fungi</taxon>
        <taxon>Dikarya</taxon>
        <taxon>Ascomycota</taxon>
        <taxon>Pezizomycotina</taxon>
        <taxon>Eurotiomycetes</taxon>
        <taxon>Chaetothyriomycetidae</taxon>
        <taxon>Chaetothyriales</taxon>
        <taxon>Chaetothyriales incertae sedis</taxon>
        <taxon>Neophaeococcomyces</taxon>
    </lineage>
</organism>
<comment type="caution">
    <text evidence="1">The sequence shown here is derived from an EMBL/GenBank/DDBJ whole genome shotgun (WGS) entry which is preliminary data.</text>
</comment>
<dbReference type="EMBL" id="JAPDRQ010000010">
    <property type="protein sequence ID" value="KAJ9663191.1"/>
    <property type="molecule type" value="Genomic_DNA"/>
</dbReference>
<proteinExistence type="predicted"/>
<evidence type="ECO:0000313" key="2">
    <source>
        <dbReference type="Proteomes" id="UP001172386"/>
    </source>
</evidence>
<evidence type="ECO:0000313" key="1">
    <source>
        <dbReference type="EMBL" id="KAJ9663191.1"/>
    </source>
</evidence>
<dbReference type="Proteomes" id="UP001172386">
    <property type="component" value="Unassembled WGS sequence"/>
</dbReference>
<sequence length="520" mass="58646">MRRVKEVEARLNSIQTSNLENASVTVVDLPHDASSTHTQPMPPVLSHETPIPVQMSLSESDEEINVDALATEAFQEEAESDIGHFGPSSNHAFFRSLSDIFARSLNTATLYRNSLRRSTTSLPPAPQPICLPFPSRSNAEEGDFVISRFTLEEAVRLIDVYSSSVGAMLPILNRSKLISDFKILQSGGGSKHQLGVKSTLLCIVFALASTLESQQQSIQLFQCALDNLKGRKLQSASIELLQSLLLIVTYQQNHQMSVTSWTYHALAVKTAYQLGLQSPSNYKEYAVQESEMRKRLWYGLINQDRMLCICLGRPLLVPAHHVRTPKLRNPQATVNLLQMRSQQVESIEYYTNLTSLYELAASIIELLYNDNIDIEEPISAQSILAKRLPIHWQLENWRRQLGAKYRIISNDELALASAALSDDDRFRLVLSVHYYRIAILVNGPALVHVLSETLHKLHSSEDCEMLLENVVPVIRNEFSALRDLHKTVSTVLSLDQSFLDSNGVWFLLNYTCNIQYFFDD</sequence>
<name>A0ACC3AIM4_9EURO</name>
<protein>
    <submittedName>
        <fullName evidence="1">Uncharacterized protein</fullName>
    </submittedName>
</protein>
<gene>
    <name evidence="1" type="ORF">H2198_000952</name>
</gene>
<keyword evidence="2" id="KW-1185">Reference proteome</keyword>
<reference evidence="1" key="1">
    <citation type="submission" date="2022-10" db="EMBL/GenBank/DDBJ databases">
        <title>Culturing micro-colonial fungi from biological soil crusts in the Mojave desert and describing Neophaeococcomyces mojavensis, and introducing the new genera and species Taxawa tesnikishii.</title>
        <authorList>
            <person name="Kurbessoian T."/>
            <person name="Stajich J.E."/>
        </authorList>
    </citation>
    <scope>NUCLEOTIDE SEQUENCE</scope>
    <source>
        <strain evidence="1">JES_112</strain>
    </source>
</reference>
<accession>A0ACC3AIM4</accession>